<feature type="region of interest" description="Disordered" evidence="1">
    <location>
        <begin position="1"/>
        <end position="25"/>
    </location>
</feature>
<proteinExistence type="predicted"/>
<reference evidence="2" key="2">
    <citation type="journal article" date="2015" name="Data Brief">
        <title>Shoot transcriptome of the giant reed, Arundo donax.</title>
        <authorList>
            <person name="Barrero R.A."/>
            <person name="Guerrero F.D."/>
            <person name="Moolhuijzen P."/>
            <person name="Goolsby J.A."/>
            <person name="Tidwell J."/>
            <person name="Bellgard S.E."/>
            <person name="Bellgard M.I."/>
        </authorList>
    </citation>
    <scope>NUCLEOTIDE SEQUENCE</scope>
    <source>
        <tissue evidence="2">Shoot tissue taken approximately 20 cm above the soil surface</tissue>
    </source>
</reference>
<evidence type="ECO:0000313" key="2">
    <source>
        <dbReference type="EMBL" id="JAE15041.1"/>
    </source>
</evidence>
<name>A0A0A9FXL0_ARUDO</name>
<reference evidence="2" key="1">
    <citation type="submission" date="2014-09" db="EMBL/GenBank/DDBJ databases">
        <authorList>
            <person name="Magalhaes I.L.F."/>
            <person name="Oliveira U."/>
            <person name="Santos F.R."/>
            <person name="Vidigal T.H.D.A."/>
            <person name="Brescovit A.D."/>
            <person name="Santos A.J."/>
        </authorList>
    </citation>
    <scope>NUCLEOTIDE SEQUENCE</scope>
    <source>
        <tissue evidence="2">Shoot tissue taken approximately 20 cm above the soil surface</tissue>
    </source>
</reference>
<dbReference type="EMBL" id="GBRH01182855">
    <property type="protein sequence ID" value="JAE15041.1"/>
    <property type="molecule type" value="Transcribed_RNA"/>
</dbReference>
<evidence type="ECO:0000256" key="1">
    <source>
        <dbReference type="SAM" id="MobiDB-lite"/>
    </source>
</evidence>
<accession>A0A0A9FXL0</accession>
<protein>
    <submittedName>
        <fullName evidence="2">Uncharacterized protein</fullName>
    </submittedName>
</protein>
<organism evidence="2">
    <name type="scientific">Arundo donax</name>
    <name type="common">Giant reed</name>
    <name type="synonym">Donax arundinaceus</name>
    <dbReference type="NCBI Taxonomy" id="35708"/>
    <lineage>
        <taxon>Eukaryota</taxon>
        <taxon>Viridiplantae</taxon>
        <taxon>Streptophyta</taxon>
        <taxon>Embryophyta</taxon>
        <taxon>Tracheophyta</taxon>
        <taxon>Spermatophyta</taxon>
        <taxon>Magnoliopsida</taxon>
        <taxon>Liliopsida</taxon>
        <taxon>Poales</taxon>
        <taxon>Poaceae</taxon>
        <taxon>PACMAD clade</taxon>
        <taxon>Arundinoideae</taxon>
        <taxon>Arundineae</taxon>
        <taxon>Arundo</taxon>
    </lineage>
</organism>
<dbReference type="AlphaFoldDB" id="A0A0A9FXL0"/>
<sequence>MDKESVQATLPPHAVEETKKDETTEDAVQVAVPVLECNEAKESKVVAHTSFEITTFAPVTKLGIAETEIGTVEAISAIATGVAENVGEKTKILDADMDMPADSATENAGAKIISQVGGIAELERKVAEQCQATPPTIQEEPVRDTTFTAEPESLLHGLTHAEAESISKSEEEDHDTALQSGRADADVENPVQFIGEVAPDGATLAPYATIGIDDHKEAHKDERAGKIVEALPSCLVQAQAASCVTTTISDDANETAIAGDKIEGLTSS</sequence>